<dbReference type="SUPFAM" id="SSF50475">
    <property type="entry name" value="FMN-binding split barrel"/>
    <property type="match status" value="1"/>
</dbReference>
<organism evidence="2 3">
    <name type="scientific">Actinacidiphila acididurans</name>
    <dbReference type="NCBI Taxonomy" id="2784346"/>
    <lineage>
        <taxon>Bacteria</taxon>
        <taxon>Bacillati</taxon>
        <taxon>Actinomycetota</taxon>
        <taxon>Actinomycetes</taxon>
        <taxon>Kitasatosporales</taxon>
        <taxon>Streptomycetaceae</taxon>
        <taxon>Actinacidiphila</taxon>
    </lineage>
</organism>
<dbReference type="InterPro" id="IPR011576">
    <property type="entry name" value="Pyridox_Oxase_N"/>
</dbReference>
<evidence type="ECO:0000313" key="3">
    <source>
        <dbReference type="Proteomes" id="UP000749040"/>
    </source>
</evidence>
<keyword evidence="3" id="KW-1185">Reference proteome</keyword>
<reference evidence="2 3" key="1">
    <citation type="submission" date="2021-01" db="EMBL/GenBank/DDBJ databases">
        <title>Streptomyces acididurans sp. nov., isolated from a peat swamp forest soil.</title>
        <authorList>
            <person name="Chantavorakit T."/>
            <person name="Duangmal K."/>
        </authorList>
    </citation>
    <scope>NUCLEOTIDE SEQUENCE [LARGE SCALE GENOMIC DNA]</scope>
    <source>
        <strain evidence="2 3">KK5PA1</strain>
    </source>
</reference>
<evidence type="ECO:0000313" key="2">
    <source>
        <dbReference type="EMBL" id="MBM9505634.1"/>
    </source>
</evidence>
<comment type="caution">
    <text evidence="2">The sequence shown here is derived from an EMBL/GenBank/DDBJ whole genome shotgun (WGS) entry which is preliminary data.</text>
</comment>
<evidence type="ECO:0000259" key="1">
    <source>
        <dbReference type="Pfam" id="PF01243"/>
    </source>
</evidence>
<dbReference type="Pfam" id="PF01243">
    <property type="entry name" value="PNPOx_N"/>
    <property type="match status" value="1"/>
</dbReference>
<accession>A0ABS2TQM6</accession>
<gene>
    <name evidence="2" type="ORF">ITX44_13945</name>
</gene>
<dbReference type="PANTHER" id="PTHR42815:SF2">
    <property type="entry name" value="FAD-BINDING, PUTATIVE (AFU_ORTHOLOGUE AFUA_6G07600)-RELATED"/>
    <property type="match status" value="1"/>
</dbReference>
<dbReference type="EMBL" id="JADKYB010000006">
    <property type="protein sequence ID" value="MBM9505634.1"/>
    <property type="molecule type" value="Genomic_DNA"/>
</dbReference>
<proteinExistence type="predicted"/>
<protein>
    <submittedName>
        <fullName evidence="2">Pyridoxamine 5'-phosphate oxidase family protein</fullName>
    </submittedName>
</protein>
<feature type="domain" description="Pyridoxamine 5'-phosphate oxidase N-terminal" evidence="1">
    <location>
        <begin position="34"/>
        <end position="150"/>
    </location>
</feature>
<dbReference type="InterPro" id="IPR012349">
    <property type="entry name" value="Split_barrel_FMN-bd"/>
</dbReference>
<dbReference type="Gene3D" id="2.30.110.10">
    <property type="entry name" value="Electron Transport, Fmn-binding Protein, Chain A"/>
    <property type="match status" value="1"/>
</dbReference>
<name>A0ABS2TQM6_9ACTN</name>
<dbReference type="NCBIfam" id="TIGR04025">
    <property type="entry name" value="PPOX_FMN_DR2398"/>
    <property type="match status" value="1"/>
</dbReference>
<dbReference type="RefSeq" id="WP_205357474.1">
    <property type="nucleotide sequence ID" value="NZ_JADKYB010000006.1"/>
</dbReference>
<dbReference type="PANTHER" id="PTHR42815">
    <property type="entry name" value="FAD-BINDING, PUTATIVE (AFU_ORTHOLOGUE AFUA_6G07600)-RELATED"/>
    <property type="match status" value="1"/>
</dbReference>
<dbReference type="Proteomes" id="UP000749040">
    <property type="component" value="Unassembled WGS sequence"/>
</dbReference>
<dbReference type="InterPro" id="IPR024029">
    <property type="entry name" value="Pyridox_Oxase_FMN-dep"/>
</dbReference>
<sequence length="204" mass="22655">MREITTEAELRELVGEPHPRDAGKVRRELEALDREFLAAAPFCAVSTAGADGSCDVSPKGDPPGFALVLDERTIALPERPGNRRADGFRNILANPHVGLLFLVPGRGDTLRINGRARLLRDADFFDRMTVKGHRPALALLVEIDEVFYHCSKAFLRSALWKPDSWQPDAAPSRARIAHAHERKEQPLEELEAYYGPSYGANLYG</sequence>